<reference evidence="1 2" key="1">
    <citation type="submission" date="2019-08" db="EMBL/GenBank/DDBJ databases">
        <title>Genomes of Antarctic Bizionia species.</title>
        <authorList>
            <person name="Bowman J.P."/>
        </authorList>
    </citation>
    <scope>NUCLEOTIDE SEQUENCE [LARGE SCALE GENOMIC DNA]</scope>
    <source>
        <strain evidence="1 2">ADA-4</strain>
    </source>
</reference>
<evidence type="ECO:0008006" key="3">
    <source>
        <dbReference type="Google" id="ProtNLM"/>
    </source>
</evidence>
<sequence length="207" mass="22702">MKTPSLIILFLLLSLSFFGQKGMQRTIDASKIKTIDIAGNTIFKIKVSATPSQIILIDLQVEGENNEQIVLQARQENDTLFLGSAYQPLFIKPDDKLAAHKKISIELTLEIPENLNVSINSDIASVFVSGNFNFLTAELLNGYFSGTNFNGNLQVDTLNGNINLETKAGRLDLQTKKGVINKGNVPLGENQLSLHSINGDISVKKTR</sequence>
<gene>
    <name evidence="1" type="ORF">ES674_03730</name>
</gene>
<dbReference type="Proteomes" id="UP000323720">
    <property type="component" value="Unassembled WGS sequence"/>
</dbReference>
<proteinExistence type="predicted"/>
<keyword evidence="2" id="KW-1185">Reference proteome</keyword>
<comment type="caution">
    <text evidence="1">The sequence shown here is derived from an EMBL/GenBank/DDBJ whole genome shotgun (WGS) entry which is preliminary data.</text>
</comment>
<accession>A0A5D0RBK6</accession>
<evidence type="ECO:0000313" key="2">
    <source>
        <dbReference type="Proteomes" id="UP000323720"/>
    </source>
</evidence>
<organism evidence="1 2">
    <name type="scientific">Bizionia myxarmorum</name>
    <dbReference type="NCBI Taxonomy" id="291186"/>
    <lineage>
        <taxon>Bacteria</taxon>
        <taxon>Pseudomonadati</taxon>
        <taxon>Bacteroidota</taxon>
        <taxon>Flavobacteriia</taxon>
        <taxon>Flavobacteriales</taxon>
        <taxon>Flavobacteriaceae</taxon>
        <taxon>Bizionia</taxon>
    </lineage>
</organism>
<dbReference type="EMBL" id="VSKK01000001">
    <property type="protein sequence ID" value="TYB78897.1"/>
    <property type="molecule type" value="Genomic_DNA"/>
</dbReference>
<dbReference type="Gene3D" id="2.160.20.120">
    <property type="match status" value="1"/>
</dbReference>
<name>A0A5D0RBK6_9FLAO</name>
<dbReference type="OrthoDB" id="1144071at2"/>
<dbReference type="RefSeq" id="WP_148402634.1">
    <property type="nucleotide sequence ID" value="NZ_VSKK01000001.1"/>
</dbReference>
<evidence type="ECO:0000313" key="1">
    <source>
        <dbReference type="EMBL" id="TYB78897.1"/>
    </source>
</evidence>
<dbReference type="AlphaFoldDB" id="A0A5D0RBK6"/>
<protein>
    <recommendedName>
        <fullName evidence="3">DUF4097 domain-containing protein</fullName>
    </recommendedName>
</protein>